<dbReference type="AlphaFoldDB" id="A0A0F9MZG2"/>
<organism evidence="2">
    <name type="scientific">marine sediment metagenome</name>
    <dbReference type="NCBI Taxonomy" id="412755"/>
    <lineage>
        <taxon>unclassified sequences</taxon>
        <taxon>metagenomes</taxon>
        <taxon>ecological metagenomes</taxon>
    </lineage>
</organism>
<accession>A0A0F9MZG2</accession>
<sequence length="150" mass="16396">MSFVPLEIANGPECPACGCRDAEILQPPVPVDDESKGWFERMDGGGRARCGHCGNVFAFAVLPAPIAAPAVVDEALGQMEFEPADVQPVDPPPKPRDTAYPVRECPQCGSPKTRTYRTMKEVPGIPRIRYHRCPECRATFKSSDSRHCSP</sequence>
<protein>
    <submittedName>
        <fullName evidence="2">Uncharacterized protein</fullName>
    </submittedName>
</protein>
<dbReference type="EMBL" id="LAZR01007931">
    <property type="protein sequence ID" value="KKM81985.1"/>
    <property type="molecule type" value="Genomic_DNA"/>
</dbReference>
<name>A0A0F9MZG2_9ZZZZ</name>
<gene>
    <name evidence="2" type="ORF">LCGC14_1324130</name>
</gene>
<proteinExistence type="predicted"/>
<evidence type="ECO:0000313" key="2">
    <source>
        <dbReference type="EMBL" id="KKM81985.1"/>
    </source>
</evidence>
<evidence type="ECO:0000256" key="1">
    <source>
        <dbReference type="SAM" id="MobiDB-lite"/>
    </source>
</evidence>
<reference evidence="2" key="1">
    <citation type="journal article" date="2015" name="Nature">
        <title>Complex archaea that bridge the gap between prokaryotes and eukaryotes.</title>
        <authorList>
            <person name="Spang A."/>
            <person name="Saw J.H."/>
            <person name="Jorgensen S.L."/>
            <person name="Zaremba-Niedzwiedzka K."/>
            <person name="Martijn J."/>
            <person name="Lind A.E."/>
            <person name="van Eijk R."/>
            <person name="Schleper C."/>
            <person name="Guy L."/>
            <person name="Ettema T.J."/>
        </authorList>
    </citation>
    <scope>NUCLEOTIDE SEQUENCE</scope>
</reference>
<comment type="caution">
    <text evidence="2">The sequence shown here is derived from an EMBL/GenBank/DDBJ whole genome shotgun (WGS) entry which is preliminary data.</text>
</comment>
<feature type="region of interest" description="Disordered" evidence="1">
    <location>
        <begin position="82"/>
        <end position="103"/>
    </location>
</feature>